<comment type="caution">
    <text evidence="2">The sequence shown here is derived from an EMBL/GenBank/DDBJ whole genome shotgun (WGS) entry which is preliminary data.</text>
</comment>
<reference evidence="2" key="1">
    <citation type="journal article" date="2020" name="mSystems">
        <title>Genome- and Community-Level Interaction Insights into Carbon Utilization and Element Cycling Functions of Hydrothermarchaeota in Hydrothermal Sediment.</title>
        <authorList>
            <person name="Zhou Z."/>
            <person name="Liu Y."/>
            <person name="Xu W."/>
            <person name="Pan J."/>
            <person name="Luo Z.H."/>
            <person name="Li M."/>
        </authorList>
    </citation>
    <scope>NUCLEOTIDE SEQUENCE [LARGE SCALE GENOMIC DNA]</scope>
    <source>
        <strain evidence="2">SpSt-508</strain>
    </source>
</reference>
<evidence type="ECO:0000256" key="1">
    <source>
        <dbReference type="SAM" id="SignalP"/>
    </source>
</evidence>
<feature type="chain" id="PRO_5028113946" description="DUF5666 domain-containing protein" evidence="1">
    <location>
        <begin position="22"/>
        <end position="217"/>
    </location>
</feature>
<sequence length="217" mass="23700">MKVPLLWTAWVWVGCATAALAQTGEALSGRVTAVETKGKVAKLTVSTDMGELAIELTPKVELEIVSRGDETCLAPGLFARVEAIESNKQFFGSTFTLYPDHQGRVPPANAVKAPREPGQSQNRYFLAGEIAEFESKPDEKYDQLALKGVGRNSLPLYVERNRTIRVVQTDPAKIEVGQSVSLWGRKAGNRFLATKITVDTGATVKGDELRPLETKKK</sequence>
<accession>A0A7C4QSQ1</accession>
<protein>
    <recommendedName>
        <fullName evidence="3">DUF5666 domain-containing protein</fullName>
    </recommendedName>
</protein>
<gene>
    <name evidence="2" type="ORF">ENS64_14475</name>
</gene>
<proteinExistence type="predicted"/>
<evidence type="ECO:0000313" key="2">
    <source>
        <dbReference type="EMBL" id="HGT40448.1"/>
    </source>
</evidence>
<dbReference type="PROSITE" id="PS51257">
    <property type="entry name" value="PROKAR_LIPOPROTEIN"/>
    <property type="match status" value="1"/>
</dbReference>
<keyword evidence="1" id="KW-0732">Signal</keyword>
<feature type="signal peptide" evidence="1">
    <location>
        <begin position="1"/>
        <end position="21"/>
    </location>
</feature>
<organism evidence="2">
    <name type="scientific">Schlesneria paludicola</name>
    <dbReference type="NCBI Taxonomy" id="360056"/>
    <lineage>
        <taxon>Bacteria</taxon>
        <taxon>Pseudomonadati</taxon>
        <taxon>Planctomycetota</taxon>
        <taxon>Planctomycetia</taxon>
        <taxon>Planctomycetales</taxon>
        <taxon>Planctomycetaceae</taxon>
        <taxon>Schlesneria</taxon>
    </lineage>
</organism>
<dbReference type="EMBL" id="DSVQ01000016">
    <property type="protein sequence ID" value="HGT40448.1"/>
    <property type="molecule type" value="Genomic_DNA"/>
</dbReference>
<name>A0A7C4QSQ1_9PLAN</name>
<evidence type="ECO:0008006" key="3">
    <source>
        <dbReference type="Google" id="ProtNLM"/>
    </source>
</evidence>
<dbReference type="AlphaFoldDB" id="A0A7C4QSQ1"/>